<accession>A0A9P7JC03</accession>
<dbReference type="RefSeq" id="XP_041191751.1">
    <property type="nucleotide sequence ID" value="XM_041331150.1"/>
</dbReference>
<dbReference type="OrthoDB" id="2742220at2759"/>
<reference evidence="1" key="1">
    <citation type="journal article" date="2020" name="New Phytol.">
        <title>Comparative genomics reveals dynamic genome evolution in host specialist ectomycorrhizal fungi.</title>
        <authorList>
            <person name="Lofgren L.A."/>
            <person name="Nguyen N.H."/>
            <person name="Vilgalys R."/>
            <person name="Ruytinx J."/>
            <person name="Liao H.L."/>
            <person name="Branco S."/>
            <person name="Kuo A."/>
            <person name="LaButti K."/>
            <person name="Lipzen A."/>
            <person name="Andreopoulos W."/>
            <person name="Pangilinan J."/>
            <person name="Riley R."/>
            <person name="Hundley H."/>
            <person name="Na H."/>
            <person name="Barry K."/>
            <person name="Grigoriev I.V."/>
            <person name="Stajich J.E."/>
            <person name="Kennedy P.G."/>
        </authorList>
    </citation>
    <scope>NUCLEOTIDE SEQUENCE</scope>
    <source>
        <strain evidence="1">MN1</strain>
    </source>
</reference>
<comment type="caution">
    <text evidence="1">The sequence shown here is derived from an EMBL/GenBank/DDBJ whole genome shotgun (WGS) entry which is preliminary data.</text>
</comment>
<sequence>MVDWTDPGVISKYSSILEQTNFICLGLYMWEYARSWQVELALICRRIQPRWPLVSSSLHACALSQKC</sequence>
<dbReference type="AlphaFoldDB" id="A0A9P7JC03"/>
<name>A0A9P7JC03_9AGAM</name>
<dbReference type="GeneID" id="64625167"/>
<evidence type="ECO:0000313" key="1">
    <source>
        <dbReference type="EMBL" id="KAG1814290.1"/>
    </source>
</evidence>
<keyword evidence="2" id="KW-1185">Reference proteome</keyword>
<protein>
    <submittedName>
        <fullName evidence="1">Uncharacterized protein</fullName>
    </submittedName>
</protein>
<organism evidence="1 2">
    <name type="scientific">Suillus subaureus</name>
    <dbReference type="NCBI Taxonomy" id="48587"/>
    <lineage>
        <taxon>Eukaryota</taxon>
        <taxon>Fungi</taxon>
        <taxon>Dikarya</taxon>
        <taxon>Basidiomycota</taxon>
        <taxon>Agaricomycotina</taxon>
        <taxon>Agaricomycetes</taxon>
        <taxon>Agaricomycetidae</taxon>
        <taxon>Boletales</taxon>
        <taxon>Suillineae</taxon>
        <taxon>Suillaceae</taxon>
        <taxon>Suillus</taxon>
    </lineage>
</organism>
<dbReference type="EMBL" id="JABBWG010000021">
    <property type="protein sequence ID" value="KAG1814290.1"/>
    <property type="molecule type" value="Genomic_DNA"/>
</dbReference>
<evidence type="ECO:0000313" key="2">
    <source>
        <dbReference type="Proteomes" id="UP000807769"/>
    </source>
</evidence>
<gene>
    <name evidence="1" type="ORF">BJ212DRAFT_1274353</name>
</gene>
<dbReference type="Proteomes" id="UP000807769">
    <property type="component" value="Unassembled WGS sequence"/>
</dbReference>
<proteinExistence type="predicted"/>